<dbReference type="GO" id="GO:0005886">
    <property type="term" value="C:plasma membrane"/>
    <property type="evidence" value="ECO:0007669"/>
    <property type="project" value="UniProtKB-SubCell"/>
</dbReference>
<organism evidence="10 11">
    <name type="scientific">Calditerrivibrio nitroreducens</name>
    <dbReference type="NCBI Taxonomy" id="477976"/>
    <lineage>
        <taxon>Bacteria</taxon>
        <taxon>Pseudomonadati</taxon>
        <taxon>Deferribacterota</taxon>
        <taxon>Deferribacteres</taxon>
        <taxon>Deferribacterales</taxon>
        <taxon>Calditerrivibrionaceae</taxon>
    </lineage>
</organism>
<feature type="domain" description="MrpA C-terminal/MbhE" evidence="9">
    <location>
        <begin position="125"/>
        <end position="173"/>
    </location>
</feature>
<dbReference type="InterPro" id="IPR046806">
    <property type="entry name" value="MrpA_C/MbhE"/>
</dbReference>
<name>A0A2J6WI67_9BACT</name>
<evidence type="ECO:0000313" key="10">
    <source>
        <dbReference type="EMBL" id="PMP70083.1"/>
    </source>
</evidence>
<protein>
    <submittedName>
        <fullName evidence="10">Sodium:proton antiporter</fullName>
    </submittedName>
</protein>
<dbReference type="RefSeq" id="WP_424604864.1">
    <property type="nucleotide sequence ID" value="NZ_JBNAVA010000001.1"/>
</dbReference>
<gene>
    <name evidence="10" type="ORF">C0187_05920</name>
</gene>
<feature type="transmembrane region" description="Helical" evidence="7">
    <location>
        <begin position="6"/>
        <end position="23"/>
    </location>
</feature>
<proteinExistence type="predicted"/>
<evidence type="ECO:0000256" key="6">
    <source>
        <dbReference type="ARBA" id="ARBA00023136"/>
    </source>
</evidence>
<evidence type="ECO:0000256" key="4">
    <source>
        <dbReference type="ARBA" id="ARBA00022692"/>
    </source>
</evidence>
<dbReference type="NCBIfam" id="NF009159">
    <property type="entry name" value="PRK12504.1"/>
    <property type="match status" value="1"/>
</dbReference>
<dbReference type="Gene3D" id="1.20.120.1200">
    <property type="entry name" value="NADH-ubiquinone/plastoquinone oxidoreductase chain 6, subunit NuoJ"/>
    <property type="match status" value="1"/>
</dbReference>
<feature type="transmembrane region" description="Helical" evidence="7">
    <location>
        <begin position="53"/>
        <end position="73"/>
    </location>
</feature>
<dbReference type="EMBL" id="PNIN01000058">
    <property type="protein sequence ID" value="PMP70083.1"/>
    <property type="molecule type" value="Genomic_DNA"/>
</dbReference>
<evidence type="ECO:0000256" key="5">
    <source>
        <dbReference type="ARBA" id="ARBA00022989"/>
    </source>
</evidence>
<dbReference type="InterPro" id="IPR025383">
    <property type="entry name" value="MrpA_C/MbhD"/>
</dbReference>
<evidence type="ECO:0000256" key="2">
    <source>
        <dbReference type="ARBA" id="ARBA00022448"/>
    </source>
</evidence>
<evidence type="ECO:0000256" key="1">
    <source>
        <dbReference type="ARBA" id="ARBA00004651"/>
    </source>
</evidence>
<dbReference type="Pfam" id="PF20501">
    <property type="entry name" value="MbhE"/>
    <property type="match status" value="1"/>
</dbReference>
<evidence type="ECO:0000259" key="8">
    <source>
        <dbReference type="Pfam" id="PF13244"/>
    </source>
</evidence>
<sequence length="176" mass="19495">MTVIIDILFLTFLIISAFLSVYFKDLLNSTISLSAYSFFVAVLWTTLNAVDVAFTEVAVGAGVSTVLLLAVLSKIDRVEKNQITKDRKIIALTVIFITGYLLLLATQDMPNFGDPGWVTNRYLIPDYIERTFRETGAPNIVTAILGSYRGYDTNGETTVIFIAGLCVYMILGRESK</sequence>
<keyword evidence="4 7" id="KW-0812">Transmembrane</keyword>
<keyword evidence="3" id="KW-1003">Cell membrane</keyword>
<dbReference type="Pfam" id="PF13244">
    <property type="entry name" value="MbhD"/>
    <property type="match status" value="1"/>
</dbReference>
<keyword evidence="6 7" id="KW-0472">Membrane</keyword>
<dbReference type="PANTHER" id="PTHR43373">
    <property type="entry name" value="NA(+)/H(+) ANTIPORTER SUBUNIT"/>
    <property type="match status" value="1"/>
</dbReference>
<evidence type="ECO:0000259" key="9">
    <source>
        <dbReference type="Pfam" id="PF20501"/>
    </source>
</evidence>
<dbReference type="AlphaFoldDB" id="A0A2J6WI67"/>
<dbReference type="Proteomes" id="UP000242881">
    <property type="component" value="Unassembled WGS sequence"/>
</dbReference>
<evidence type="ECO:0000256" key="7">
    <source>
        <dbReference type="SAM" id="Phobius"/>
    </source>
</evidence>
<feature type="transmembrane region" description="Helical" evidence="7">
    <location>
        <begin position="30"/>
        <end position="47"/>
    </location>
</feature>
<feature type="transmembrane region" description="Helical" evidence="7">
    <location>
        <begin position="89"/>
        <end position="107"/>
    </location>
</feature>
<keyword evidence="5 7" id="KW-1133">Transmembrane helix</keyword>
<comment type="caution">
    <text evidence="10">The sequence shown here is derived from an EMBL/GenBank/DDBJ whole genome shotgun (WGS) entry which is preliminary data.</text>
</comment>
<accession>A0A2J6WI67</accession>
<feature type="domain" description="MrpA C-terminal/MbhD" evidence="8">
    <location>
        <begin position="12"/>
        <end position="76"/>
    </location>
</feature>
<reference evidence="10 11" key="1">
    <citation type="submission" date="2018-01" db="EMBL/GenBank/DDBJ databases">
        <title>Metagenomic assembled genomes from two thermal pools in the Uzon Caldera, Kamchatka, Russia.</title>
        <authorList>
            <person name="Wilkins L."/>
            <person name="Ettinger C."/>
        </authorList>
    </citation>
    <scope>NUCLEOTIDE SEQUENCE [LARGE SCALE GENOMIC DNA]</scope>
    <source>
        <strain evidence="10">ZAV-05</strain>
    </source>
</reference>
<dbReference type="InterPro" id="IPR050616">
    <property type="entry name" value="CPA3_Na-H_Antiporter_A"/>
</dbReference>
<evidence type="ECO:0000256" key="3">
    <source>
        <dbReference type="ARBA" id="ARBA00022475"/>
    </source>
</evidence>
<dbReference type="InterPro" id="IPR042106">
    <property type="entry name" value="Nuo/plastoQ_OxRdtase_6_NuoJ"/>
</dbReference>
<keyword evidence="2" id="KW-0813">Transport</keyword>
<evidence type="ECO:0000313" key="11">
    <source>
        <dbReference type="Proteomes" id="UP000242881"/>
    </source>
</evidence>
<comment type="subcellular location">
    <subcellularLocation>
        <location evidence="1">Cell membrane</location>
        <topology evidence="1">Multi-pass membrane protein</topology>
    </subcellularLocation>
</comment>
<dbReference type="PANTHER" id="PTHR43373:SF1">
    <property type="entry name" value="NA(+)_H(+) ANTIPORTER SUBUNIT A"/>
    <property type="match status" value="1"/>
</dbReference>
<feature type="transmembrane region" description="Helical" evidence="7">
    <location>
        <begin position="155"/>
        <end position="171"/>
    </location>
</feature>